<evidence type="ECO:0000313" key="1">
    <source>
        <dbReference type="EMBL" id="QRC93538.1"/>
    </source>
</evidence>
<proteinExistence type="predicted"/>
<dbReference type="AlphaFoldDB" id="A0A7U2HWT5"/>
<dbReference type="VEuPathDB" id="FungiDB:JI435_404020"/>
<protein>
    <submittedName>
        <fullName evidence="1">Uncharacterized protein</fullName>
    </submittedName>
</protein>
<keyword evidence="2" id="KW-1185">Reference proteome</keyword>
<sequence length="63" mass="7288">MSRLQPLWYISTLLKSCRALPSIHCLRRLATRCRPISELSLAARLTTPTPLSRQRPCGRWLLK</sequence>
<organism evidence="1 2">
    <name type="scientific">Phaeosphaeria nodorum (strain SN15 / ATCC MYA-4574 / FGSC 10173)</name>
    <name type="common">Glume blotch fungus</name>
    <name type="synonym">Parastagonospora nodorum</name>
    <dbReference type="NCBI Taxonomy" id="321614"/>
    <lineage>
        <taxon>Eukaryota</taxon>
        <taxon>Fungi</taxon>
        <taxon>Dikarya</taxon>
        <taxon>Ascomycota</taxon>
        <taxon>Pezizomycotina</taxon>
        <taxon>Dothideomycetes</taxon>
        <taxon>Pleosporomycetidae</taxon>
        <taxon>Pleosporales</taxon>
        <taxon>Pleosporineae</taxon>
        <taxon>Phaeosphaeriaceae</taxon>
        <taxon>Parastagonospora</taxon>
    </lineage>
</organism>
<dbReference type="Proteomes" id="UP000663193">
    <property type="component" value="Chromosome 3"/>
</dbReference>
<evidence type="ECO:0000313" key="2">
    <source>
        <dbReference type="Proteomes" id="UP000663193"/>
    </source>
</evidence>
<name>A0A7U2HWT5_PHANO</name>
<gene>
    <name evidence="1" type="ORF">JI435_404020</name>
</gene>
<accession>A0A7U2HWT5</accession>
<reference evidence="2" key="1">
    <citation type="journal article" date="2021" name="BMC Genomics">
        <title>Chromosome-level genome assembly and manually-curated proteome of model necrotroph Parastagonospora nodorum Sn15 reveals a genome-wide trove of candidate effector homologs, and redundancy of virulence-related functions within an accessory chromosome.</title>
        <authorList>
            <person name="Bertazzoni S."/>
            <person name="Jones D.A.B."/>
            <person name="Phan H.T."/>
            <person name="Tan K.-C."/>
            <person name="Hane J.K."/>
        </authorList>
    </citation>
    <scope>NUCLEOTIDE SEQUENCE [LARGE SCALE GENOMIC DNA]</scope>
    <source>
        <strain evidence="2">SN15 / ATCC MYA-4574 / FGSC 10173)</strain>
    </source>
</reference>
<dbReference type="EMBL" id="CP069025">
    <property type="protein sequence ID" value="QRC93538.1"/>
    <property type="molecule type" value="Genomic_DNA"/>
</dbReference>